<organism evidence="1 2">
    <name type="scientific">Russula earlei</name>
    <dbReference type="NCBI Taxonomy" id="71964"/>
    <lineage>
        <taxon>Eukaryota</taxon>
        <taxon>Fungi</taxon>
        <taxon>Dikarya</taxon>
        <taxon>Basidiomycota</taxon>
        <taxon>Agaricomycotina</taxon>
        <taxon>Agaricomycetes</taxon>
        <taxon>Russulales</taxon>
        <taxon>Russulaceae</taxon>
        <taxon>Russula</taxon>
    </lineage>
</organism>
<dbReference type="Proteomes" id="UP001207468">
    <property type="component" value="Unassembled WGS sequence"/>
</dbReference>
<evidence type="ECO:0000313" key="2">
    <source>
        <dbReference type="Proteomes" id="UP001207468"/>
    </source>
</evidence>
<accession>A0ACC0U4W1</accession>
<evidence type="ECO:0000313" key="1">
    <source>
        <dbReference type="EMBL" id="KAI9459571.1"/>
    </source>
</evidence>
<sequence>MRNLLRLMQRSKTCIHGFAVDRRIIQKWLFTGILLVFVMAKGKTQTYTPVTVTGFNADVIADGATFAIGTTVTADVDGSGYYFLNQSFTAFGTPTYYLPTSGLINSVATTGLSFQLASASANNSLKLASPNVTGALTFSTSQSASTIYILATSGGGPSTVDITVKFTDSTTQLFSGQGISDWYGGSGYAIQGIGRVNGNGLVLDNGGGTTDPRLYQLALALNGSNYNKQVAYISFTQTNPTGAGFPQIMAINGSFTAATSSPTGYLVVRYPNGATPVAPVNGTIYTAGNTLGTGTVLSVGTATNFSATGLSAPASYTFYVYAYNNTNCGGPVYNTTTPLSGTQATNSCSGPSGTITVGPSGTYSTLTAALAVVSGGVSGPVTLELQSNYTSSSEVFPITFGSNACITSTNRVTIRPATGANGLVITGSNAGPTIDFSGSSYVTIDGRPGGVGSSITVTSSGTTNTTNLNIINTNTAGSAIRLDNQSSYNKITYCDVQAQNTTGANVPASLAGVIYFGNNGANGNDYNTIDHCNIHAAGTGTNVPSIGIYALGAANNGASVTFNDKDTITNNNIYDFFLASGNSVGIELNQGVDSWTIANNSIFQASTLTFTAGGYNRGIWIIPNRNTGSVGNGFIITGNYIGGSAPSATGTPYTLTAQANYFEGIRLEIADGSSANPSSVQGNTITNLSQTTTMTTANDPFHGIALNGCYGSVNVGTVTGSGAHSIGLFIASTSSSYTPAFNLVNNIVGGISLPGAGSNFSVNSIYASSTSTTASFVKGVNIASGYPVVTITGNTIANLSNASLATGSTVCQVVGIAISGTSSSSTIQSPAINYNTIKNLYNASAVTGTGASASTMGISMNATSTVITNISNNIIDSLVTSGNAAVMVTGFFDAPGGSSSAVLLGILVNAGTTTVANNMIRLGIKADGTSVTAPLTIYGIWAATTFANNFYHNSVGTTATNTFAFNRFATSGTYDIRDNIFANVRSNATTGGKHYTTYFTTSNTGATVNYNVYQYSGTGGVFAYSGTADVSSYTTGWVVTDGNSLVGDPQFISPAGTATTVNLHISPSSATWAEGAGTLIASVTDDYDGQTRSGLTPVDIGADAGNFTAYATCVAPNAPTALVLTAAPLQINGSFTAASGGATGYLVVRYLASATITAPTNANSYAVGASLGAGTVVAAGAATNFNSTGLAASSSYTYYHWIIRHKVNYYVQQRYDCLSGGIGGPVVLELQSNYTSTSETFPITLSNNACVTSTNKITIRPATGANGLVITGSNAGPTVDFSGSSYVTIDGRPGGVGAAITVTTAGTVNAANLNIINTNTAGVAVRLDNQATGNTIKYCDLQGQNTAAANVPTTLAGVVYFGNNGANGNDSNTVDHCNIHSSGSGTTTPSIGIYSLGYDNQGSTAAYIAQFNDNDTITNNNIYDFYSSANSVGIEANYGNTGWNISGNSFFQTSAITVSSSATSYNRAIWLIPYRGNYAGEVGNGFAITGNYIGGTLPACGGTPYTFSSGTTGYFEGIRLELADAATAQAATSVQGNTITNISITSSTSSDAMHGINITSGKGNVNVGTITGNTIGTATGTTGATSGGITIAASGAVPSHMILVGGTYTINVKNNVVGNVLLTAAGSYFSGIFTNTAVTGNFSNNTITNITASSTGTTSGRYINGIQVVGINIASTTAIMSGGITGASSAIIGIYAASTNAAGCTVSQNTIDSLVHLAGANTSAILTGIYVAAGTSTFANNMVRLGINPDGTNLTTALTLNGIISVTTAANNFYYNSVYIGGTGINATASNTYAFRSTAAATYDIRNNIFTNVRSNASTGGVHYAIVLSSASPAPNCNYNVYQYSGTGGSFASLDGATTPIATYTAASSWTTTDINSIAGTLSAVNLHINTAVASVANNAGTPVTAVTTDFDGDTRSATTPDIGADEFTSVLPVTLVNFWGQKQSGSNVLYWTTANEINNKGFELQRSIDGQSFTTLGFIASKAVNGNSASLLTYESIDAQPFAADNYYRLKQVDKNGSFSYSNIVLLKGTEPVITANTAGNTSLIIHDMNGRVVVTQTVSLTQGTNRMQLNAAPGDTTWVQAQNDIQLNYYNNFDASVSFPSGAVSYRKIIMVFTLGKYQCPSTEQYCGDWDYTIQNYLMTPAGDTLELARLITPYANASYPRTPFSWKQHYYFDVTEFYPLLKNNAAIRLLYSGYSGGFTANIKFAFIEGTPPRNVISIKKLWQGSYNYGNASSPIDNTITPVSVTAPAGTTNAEMKVLVTGHGSDNNGCSEFCSKYYTVKQNGSVIAQQQMWKADCGYNDLYPQSGTWMYNRANWCPGQQISGSRFKLNNIIAGTSYTADVDFQAYTLVGTGLMFHYGPMNNTLDASIEDILSPTTYEGDFRANPMCGSPVIRIMNTGSIIITNVYPSPRWMQLLLPLPALTPLGSMTASNTAVFTATIQQVNGVADTNYTDTKWVLQDLNGNTIAQRTPSSTSSTTDPIGPLPAGCYKITVTDAGCDGLYWWGNSSSTGIGAFYATDSSQTNIIPFTNGLPSDFGCGFTQYFRVGALLPLDLLSFYGKANTNNTNDLFWTTTQEQNVARFDIEYSPTGTQFTKVGQVTANGNTTTQSNYSFTHTPGTPAPVYYYRLRMVNADGSAMYSNTIQIIPSTTKFEINSVTPNPFDSQVVMSITSIVEEPVSRRCICTYPGYPDGERHTTKLLHK</sequence>
<name>A0ACC0U4W1_9AGAM</name>
<gene>
    <name evidence="1" type="ORF">F5148DRAFT_1150819</name>
</gene>
<keyword evidence="2" id="KW-1185">Reference proteome</keyword>
<reference evidence="1" key="1">
    <citation type="submission" date="2021-03" db="EMBL/GenBank/DDBJ databases">
        <title>Evolutionary priming and transition to the ectomycorrhizal habit in an iconic lineage of mushroom-forming fungi: is preadaptation a requirement?</title>
        <authorList>
            <consortium name="DOE Joint Genome Institute"/>
            <person name="Looney B.P."/>
            <person name="Miyauchi S."/>
            <person name="Morin E."/>
            <person name="Drula E."/>
            <person name="Courty P.E."/>
            <person name="Chicoki N."/>
            <person name="Fauchery L."/>
            <person name="Kohler A."/>
            <person name="Kuo A."/>
            <person name="LaButti K."/>
            <person name="Pangilinan J."/>
            <person name="Lipzen A."/>
            <person name="Riley R."/>
            <person name="Andreopoulos W."/>
            <person name="He G."/>
            <person name="Johnson J."/>
            <person name="Barry K.W."/>
            <person name="Grigoriev I.V."/>
            <person name="Nagy L."/>
            <person name="Hibbett D."/>
            <person name="Henrissat B."/>
            <person name="Matheny P.B."/>
            <person name="Labbe J."/>
            <person name="Martin A.F."/>
        </authorList>
    </citation>
    <scope>NUCLEOTIDE SEQUENCE</scope>
    <source>
        <strain evidence="1">BPL698</strain>
    </source>
</reference>
<proteinExistence type="predicted"/>
<protein>
    <submittedName>
        <fullName evidence="1">Uncharacterized protein</fullName>
    </submittedName>
</protein>
<comment type="caution">
    <text evidence="1">The sequence shown here is derived from an EMBL/GenBank/DDBJ whole genome shotgun (WGS) entry which is preliminary data.</text>
</comment>
<dbReference type="EMBL" id="JAGFNK010000197">
    <property type="protein sequence ID" value="KAI9459571.1"/>
    <property type="molecule type" value="Genomic_DNA"/>
</dbReference>